<dbReference type="AlphaFoldDB" id="A0A9J6B4A5"/>
<reference evidence="3 4" key="1">
    <citation type="submission" date="2020-09" db="EMBL/GenBank/DDBJ databases">
        <title>De no assembly of potato wild relative species, Solanum commersonii.</title>
        <authorList>
            <person name="Cho K."/>
        </authorList>
    </citation>
    <scope>NUCLEOTIDE SEQUENCE [LARGE SCALE GENOMIC DNA]</scope>
    <source>
        <strain evidence="3">LZ3.2</strain>
        <tissue evidence="3">Leaf</tissue>
    </source>
</reference>
<feature type="compositionally biased region" description="Basic and acidic residues" evidence="1">
    <location>
        <begin position="1"/>
        <end position="13"/>
    </location>
</feature>
<keyword evidence="4" id="KW-1185">Reference proteome</keyword>
<accession>A0A9J6B4A5</accession>
<evidence type="ECO:0000256" key="1">
    <source>
        <dbReference type="SAM" id="MobiDB-lite"/>
    </source>
</evidence>
<feature type="region of interest" description="Disordered" evidence="1">
    <location>
        <begin position="1"/>
        <end position="23"/>
    </location>
</feature>
<dbReference type="Proteomes" id="UP000824120">
    <property type="component" value="Chromosome 1"/>
</dbReference>
<evidence type="ECO:0000313" key="4">
    <source>
        <dbReference type="Proteomes" id="UP000824120"/>
    </source>
</evidence>
<evidence type="ECO:0000313" key="3">
    <source>
        <dbReference type="EMBL" id="KAG5631426.1"/>
    </source>
</evidence>
<evidence type="ECO:0000256" key="2">
    <source>
        <dbReference type="SAM" id="Phobius"/>
    </source>
</evidence>
<name>A0A9J6B4A5_SOLCO</name>
<gene>
    <name evidence="3" type="ORF">H5410_003143</name>
</gene>
<protein>
    <submittedName>
        <fullName evidence="3">Uncharacterized protein</fullName>
    </submittedName>
</protein>
<feature type="transmembrane region" description="Helical" evidence="2">
    <location>
        <begin position="50"/>
        <end position="70"/>
    </location>
</feature>
<keyword evidence="2" id="KW-1133">Transmembrane helix</keyword>
<keyword evidence="2" id="KW-0812">Transmembrane</keyword>
<proteinExistence type="predicted"/>
<keyword evidence="2" id="KW-0472">Membrane</keyword>
<organism evidence="3 4">
    <name type="scientific">Solanum commersonii</name>
    <name type="common">Commerson's wild potato</name>
    <name type="synonym">Commerson's nightshade</name>
    <dbReference type="NCBI Taxonomy" id="4109"/>
    <lineage>
        <taxon>Eukaryota</taxon>
        <taxon>Viridiplantae</taxon>
        <taxon>Streptophyta</taxon>
        <taxon>Embryophyta</taxon>
        <taxon>Tracheophyta</taxon>
        <taxon>Spermatophyta</taxon>
        <taxon>Magnoliopsida</taxon>
        <taxon>eudicotyledons</taxon>
        <taxon>Gunneridae</taxon>
        <taxon>Pentapetalae</taxon>
        <taxon>asterids</taxon>
        <taxon>lamiids</taxon>
        <taxon>Solanales</taxon>
        <taxon>Solanaceae</taxon>
        <taxon>Solanoideae</taxon>
        <taxon>Solaneae</taxon>
        <taxon>Solanum</taxon>
    </lineage>
</organism>
<comment type="caution">
    <text evidence="3">The sequence shown here is derived from an EMBL/GenBank/DDBJ whole genome shotgun (WGS) entry which is preliminary data.</text>
</comment>
<dbReference type="EMBL" id="JACXVP010000001">
    <property type="protein sequence ID" value="KAG5631426.1"/>
    <property type="molecule type" value="Genomic_DNA"/>
</dbReference>
<sequence>MEHAKQSSRKSTEAKVIPNRHSEATAAIGTTDIDTDLSIEELDDESKNMFLGYFLLVMVLKTVQIISKVFY</sequence>